<comment type="caution">
    <text evidence="3">The sequence shown here is derived from an EMBL/GenBank/DDBJ whole genome shotgun (WGS) entry which is preliminary data.</text>
</comment>
<dbReference type="AlphaFoldDB" id="A0A330HTT5"/>
<proteinExistence type="predicted"/>
<reference evidence="3 4" key="2">
    <citation type="submission" date="2018-07" db="EMBL/GenBank/DDBJ databases">
        <title>Diversity of Mesorhizobium strains in Brazil.</title>
        <authorList>
            <person name="Helene L.C.F."/>
            <person name="Dall'Agnol R."/>
            <person name="Delamuta J.R.M."/>
            <person name="Hungria M."/>
        </authorList>
    </citation>
    <scope>NUCLEOTIDE SEQUENCE [LARGE SCALE GENOMIC DNA]</scope>
    <source>
        <strain evidence="3 4">AC99b</strain>
    </source>
</reference>
<dbReference type="Proteomes" id="UP000251558">
    <property type="component" value="Unassembled WGS sequence"/>
</dbReference>
<sequence length="143" mass="15712">MATPTPAPSASPRHIPDLSLEATRAGLTEAALEAFVRLSDIWRITSRQASSLLGEPDRTWFRIKAREWKGTLSQDALTRVSALVGVYKGLHLLFSDPLADEWVRRPNADPLFNGLTPIDFMIKGGIPAMLETRGYVDALRGGL</sequence>
<keyword evidence="4" id="KW-1185">Reference proteome</keyword>
<evidence type="ECO:0000313" key="4">
    <source>
        <dbReference type="Proteomes" id="UP000251558"/>
    </source>
</evidence>
<reference evidence="4" key="1">
    <citation type="submission" date="2018-06" db="EMBL/GenBank/DDBJ databases">
        <authorList>
            <person name="Helene L.C."/>
            <person name="Dall'Agnol R."/>
            <person name="Delamuta J.R."/>
            <person name="Hungria M."/>
        </authorList>
    </citation>
    <scope>NUCLEOTIDE SEQUENCE [LARGE SCALE GENOMIC DNA]</scope>
    <source>
        <strain evidence="4">AC99b</strain>
    </source>
</reference>
<name>A0A330HTT5_9HYPH</name>
<feature type="domain" description="Antitoxin Xre/MbcA/ParS-like toxin-binding" evidence="1">
    <location>
        <begin position="93"/>
        <end position="142"/>
    </location>
</feature>
<dbReference type="InterPro" id="IPR024467">
    <property type="entry name" value="Xre/MbcA/ParS-like_toxin-bd"/>
</dbReference>
<dbReference type="GO" id="GO:0003677">
    <property type="term" value="F:DNA binding"/>
    <property type="evidence" value="ECO:0007669"/>
    <property type="project" value="InterPro"/>
</dbReference>
<evidence type="ECO:0000259" key="1">
    <source>
        <dbReference type="Pfam" id="PF09722"/>
    </source>
</evidence>
<dbReference type="Pfam" id="PF09722">
    <property type="entry name" value="Xre_MbcA_ParS_C"/>
    <property type="match status" value="1"/>
</dbReference>
<dbReference type="OrthoDB" id="117888at2"/>
<dbReference type="Pfam" id="PF20432">
    <property type="entry name" value="Xre-like-HTH"/>
    <property type="match status" value="1"/>
</dbReference>
<gene>
    <name evidence="3" type="ORF">DPM33_15250</name>
</gene>
<organism evidence="3 4">
    <name type="scientific">Mesorhizobium hawassense</name>
    <dbReference type="NCBI Taxonomy" id="1209954"/>
    <lineage>
        <taxon>Bacteria</taxon>
        <taxon>Pseudomonadati</taxon>
        <taxon>Pseudomonadota</taxon>
        <taxon>Alphaproteobacteria</taxon>
        <taxon>Hyphomicrobiales</taxon>
        <taxon>Phyllobacteriaceae</taxon>
        <taxon>Mesorhizobium</taxon>
    </lineage>
</organism>
<evidence type="ECO:0000259" key="2">
    <source>
        <dbReference type="Pfam" id="PF20432"/>
    </source>
</evidence>
<dbReference type="InterPro" id="IPR046847">
    <property type="entry name" value="Xre-like_HTH"/>
</dbReference>
<dbReference type="EMBL" id="QMBP01000006">
    <property type="protein sequence ID" value="RAZ90304.1"/>
    <property type="molecule type" value="Genomic_DNA"/>
</dbReference>
<feature type="domain" description="Antitoxin Xre-like helix-turn-helix" evidence="2">
    <location>
        <begin position="31"/>
        <end position="85"/>
    </location>
</feature>
<protein>
    <submittedName>
        <fullName evidence="3">DUF2384 domain-containing protein</fullName>
    </submittedName>
</protein>
<accession>A0A330HTT5</accession>
<evidence type="ECO:0000313" key="3">
    <source>
        <dbReference type="EMBL" id="RAZ90304.1"/>
    </source>
</evidence>